<dbReference type="SUPFAM" id="SSF53041">
    <property type="entry name" value="Resolvase-like"/>
    <property type="match status" value="1"/>
</dbReference>
<dbReference type="Pfam" id="PF00239">
    <property type="entry name" value="Resolvase"/>
    <property type="match status" value="1"/>
</dbReference>
<evidence type="ECO:0000256" key="1">
    <source>
        <dbReference type="ARBA" id="ARBA00023125"/>
    </source>
</evidence>
<evidence type="ECO:0000259" key="3">
    <source>
        <dbReference type="PROSITE" id="PS51736"/>
    </source>
</evidence>
<dbReference type="PANTHER" id="PTHR30461">
    <property type="entry name" value="DNA-INVERTASE FROM LAMBDOID PROPHAGE"/>
    <property type="match status" value="1"/>
</dbReference>
<keyword evidence="2" id="KW-0233">DNA recombination</keyword>
<reference evidence="5 6" key="1">
    <citation type="journal article" date="2018" name="J. Microbiol.">
        <title>Baekduia soli gen. nov., sp. nov., a novel bacterium isolated from the soil of Baekdu Mountain and proposal of a novel family name, Baekduiaceae fam. nov.</title>
        <authorList>
            <person name="An D.S."/>
            <person name="Siddiqi M.Z."/>
            <person name="Kim K.H."/>
            <person name="Yu H.S."/>
            <person name="Im W.T."/>
        </authorList>
    </citation>
    <scope>NUCLEOTIDE SEQUENCE [LARGE SCALE GENOMIC DNA]</scope>
    <source>
        <strain evidence="5 6">BR7-21</strain>
    </source>
</reference>
<dbReference type="EMBL" id="CP042430">
    <property type="protein sequence ID" value="QEC49651.1"/>
    <property type="molecule type" value="Genomic_DNA"/>
</dbReference>
<dbReference type="Gene3D" id="3.90.1750.20">
    <property type="entry name" value="Putative Large Serine Recombinase, Chain B, Domain 2"/>
    <property type="match status" value="1"/>
</dbReference>
<accession>A0A5B8UAL1</accession>
<dbReference type="CDD" id="cd03768">
    <property type="entry name" value="SR_ResInv"/>
    <property type="match status" value="1"/>
</dbReference>
<dbReference type="OrthoDB" id="4500247at2"/>
<dbReference type="PROSITE" id="PS51737">
    <property type="entry name" value="RECOMBINASE_DNA_BIND"/>
    <property type="match status" value="1"/>
</dbReference>
<dbReference type="InterPro" id="IPR011109">
    <property type="entry name" value="DNA_bind_recombinase_dom"/>
</dbReference>
<dbReference type="GO" id="GO:0003677">
    <property type="term" value="F:DNA binding"/>
    <property type="evidence" value="ECO:0007669"/>
    <property type="project" value="UniProtKB-KW"/>
</dbReference>
<dbReference type="Pfam" id="PF07508">
    <property type="entry name" value="Recombinase"/>
    <property type="match status" value="1"/>
</dbReference>
<sequence length="505" mass="54697">MHSIRLDGYIRVSRVGGRHGDSFISPDAQRDQIEAFAKVMGAEVVQWHTDLDESGGKMDRPGLNAALARIDAGQTGGLIVAKIDRFARAAEAGAVVRQITDRGAVFASAAERLDPTTAIGKAMLGIMLVFAEMELDRIRDGWADSQERAVARGVHISSVPPTGYRWRSEDDKRLVVVPELAPVVAEMFRLRADGGSWEQLADHLNAHGVATPYNSPRWTGGSVQGIIENRAYLGESRGGVGFVNPDAHEAIIDVETWKAAQRAKGVAPTRRAEPHLLTGMVRCAGCRYTLKADTQKTRDGGKMRIYRCRGKQSGGVCDARAGVTAKLLDEYVVDAFFARFGEITATGRATNAELDAAETALTQAEVALVAYRDDDRILATLGNDRFVAGLQARVRAVEDAAAAVDELRGLKRLDGVPDVAVLRDVWQELPVAERRHLLRSVLDVVILRKARPRTQPVADRALILFGGEAPNDLPGRGRNAREGVSVIRPFPWPAGHPGAGRPDPA</sequence>
<dbReference type="Gene3D" id="3.40.50.1390">
    <property type="entry name" value="Resolvase, N-terminal catalytic domain"/>
    <property type="match status" value="1"/>
</dbReference>
<dbReference type="AlphaFoldDB" id="A0A5B8UAL1"/>
<keyword evidence="6" id="KW-1185">Reference proteome</keyword>
<name>A0A5B8UAL1_9ACTN</name>
<dbReference type="GO" id="GO:0000150">
    <property type="term" value="F:DNA strand exchange activity"/>
    <property type="evidence" value="ECO:0007669"/>
    <property type="project" value="InterPro"/>
</dbReference>
<protein>
    <submittedName>
        <fullName evidence="5">Recombinase family protein</fullName>
    </submittedName>
</protein>
<dbReference type="InterPro" id="IPR006119">
    <property type="entry name" value="Resolv_N"/>
</dbReference>
<dbReference type="InterPro" id="IPR025827">
    <property type="entry name" value="Zn_ribbon_recom_dom"/>
</dbReference>
<organism evidence="5 6">
    <name type="scientific">Baekduia soli</name>
    <dbReference type="NCBI Taxonomy" id="496014"/>
    <lineage>
        <taxon>Bacteria</taxon>
        <taxon>Bacillati</taxon>
        <taxon>Actinomycetota</taxon>
        <taxon>Thermoleophilia</taxon>
        <taxon>Solirubrobacterales</taxon>
        <taxon>Baekduiaceae</taxon>
        <taxon>Baekduia</taxon>
    </lineage>
</organism>
<evidence type="ECO:0000259" key="4">
    <source>
        <dbReference type="PROSITE" id="PS51737"/>
    </source>
</evidence>
<dbReference type="Proteomes" id="UP000321805">
    <property type="component" value="Chromosome"/>
</dbReference>
<dbReference type="PANTHER" id="PTHR30461:SF2">
    <property type="entry name" value="SERINE RECOMBINASE PINE-RELATED"/>
    <property type="match status" value="1"/>
</dbReference>
<dbReference type="InterPro" id="IPR050639">
    <property type="entry name" value="SSR_resolvase"/>
</dbReference>
<dbReference type="PROSITE" id="PS51736">
    <property type="entry name" value="RECOMBINASES_3"/>
    <property type="match status" value="1"/>
</dbReference>
<keyword evidence="1" id="KW-0238">DNA-binding</keyword>
<dbReference type="SMART" id="SM00857">
    <property type="entry name" value="Resolvase"/>
    <property type="match status" value="1"/>
</dbReference>
<dbReference type="KEGG" id="bsol:FSW04_20105"/>
<feature type="domain" description="Resolvase/invertase-type recombinase catalytic" evidence="3">
    <location>
        <begin position="5"/>
        <end position="153"/>
    </location>
</feature>
<evidence type="ECO:0000313" key="5">
    <source>
        <dbReference type="EMBL" id="QEC49651.1"/>
    </source>
</evidence>
<dbReference type="RefSeq" id="WP_146922016.1">
    <property type="nucleotide sequence ID" value="NZ_CP042430.1"/>
</dbReference>
<gene>
    <name evidence="5" type="ORF">FSW04_20105</name>
</gene>
<evidence type="ECO:0000256" key="2">
    <source>
        <dbReference type="ARBA" id="ARBA00023172"/>
    </source>
</evidence>
<dbReference type="Pfam" id="PF13408">
    <property type="entry name" value="Zn_ribbon_recom"/>
    <property type="match status" value="1"/>
</dbReference>
<dbReference type="InterPro" id="IPR038109">
    <property type="entry name" value="DNA_bind_recomb_sf"/>
</dbReference>
<feature type="domain" description="Recombinase" evidence="4">
    <location>
        <begin position="161"/>
        <end position="271"/>
    </location>
</feature>
<dbReference type="InterPro" id="IPR036162">
    <property type="entry name" value="Resolvase-like_N_sf"/>
</dbReference>
<proteinExistence type="predicted"/>
<evidence type="ECO:0000313" key="6">
    <source>
        <dbReference type="Proteomes" id="UP000321805"/>
    </source>
</evidence>